<feature type="transmembrane region" description="Helical" evidence="1">
    <location>
        <begin position="186"/>
        <end position="204"/>
    </location>
</feature>
<feature type="transmembrane region" description="Helical" evidence="1">
    <location>
        <begin position="20"/>
        <end position="39"/>
    </location>
</feature>
<keyword evidence="1" id="KW-0812">Transmembrane</keyword>
<keyword evidence="1" id="KW-0472">Membrane</keyword>
<proteinExistence type="predicted"/>
<dbReference type="EMBL" id="JAAFZH010000003">
    <property type="protein sequence ID" value="NDU95277.1"/>
    <property type="molecule type" value="Genomic_DNA"/>
</dbReference>
<organism evidence="3 4">
    <name type="scientific">Spirosoma terrae</name>
    <dbReference type="NCBI Taxonomy" id="1968276"/>
    <lineage>
        <taxon>Bacteria</taxon>
        <taxon>Pseudomonadati</taxon>
        <taxon>Bacteroidota</taxon>
        <taxon>Cytophagia</taxon>
        <taxon>Cytophagales</taxon>
        <taxon>Cytophagaceae</taxon>
        <taxon>Spirosoma</taxon>
    </lineage>
</organism>
<dbReference type="GO" id="GO:0000271">
    <property type="term" value="P:polysaccharide biosynthetic process"/>
    <property type="evidence" value="ECO:0007669"/>
    <property type="project" value="TreeGrafter"/>
</dbReference>
<keyword evidence="4" id="KW-1185">Reference proteome</keyword>
<feature type="transmembrane region" description="Helical" evidence="1">
    <location>
        <begin position="296"/>
        <end position="316"/>
    </location>
</feature>
<name>A0A6L9L6Y8_9BACT</name>
<reference evidence="3 4" key="1">
    <citation type="submission" date="2020-02" db="EMBL/GenBank/DDBJ databases">
        <title>Draft genome sequence of two Spirosoma agri KCTC 52727 and Spirosoma terrae KCTC 52035.</title>
        <authorList>
            <person name="Rojas J."/>
            <person name="Ambika Manirajan B."/>
            <person name="Suarez C."/>
            <person name="Ratering S."/>
            <person name="Schnell S."/>
        </authorList>
    </citation>
    <scope>NUCLEOTIDE SEQUENCE [LARGE SCALE GENOMIC DNA]</scope>
    <source>
        <strain evidence="3 4">KCTC 52035</strain>
    </source>
</reference>
<keyword evidence="3" id="KW-0808">Transferase</keyword>
<dbReference type="PANTHER" id="PTHR23028">
    <property type="entry name" value="ACETYLTRANSFERASE"/>
    <property type="match status" value="1"/>
</dbReference>
<feature type="transmembrane region" description="Helical" evidence="1">
    <location>
        <begin position="162"/>
        <end position="179"/>
    </location>
</feature>
<sequence>MKSIFLSEYVIDRNNNFNLLRFMAASLVIYNHCYPLMGIPAPITEYAFDLGALAVDLFFVTSGFLITRSLETHYDVTAFVWSRGLRIYPALIVNILFCVFFVGLIFTTLPIEQYLLNKQTIKYLVKNIVIFQGVEGGLPGVFQHNPYKTIVNGSLWTLPWEVNMYGVLLAIGIVSYVKSFRAFQRAMTAIIVGLFLFFAIYYMYSYLNRGTVIVVNPLLRFGTHFFCGAAYYLLRHKIPMSTYIAVSMIGILGICAYFTSWLIVPYVLFQGYIVLYLAFIPKGLIRRFSQGADYSYGLYIYGFPIQQSLIALYPHISFYKMLSISYGVSLLLAILSWHLVEQPCLGLKKYFQKNKVSNPVTEAAPTLKQELLLE</sequence>
<protein>
    <submittedName>
        <fullName evidence="3">Acyltransferase</fullName>
    </submittedName>
</protein>
<keyword evidence="1" id="KW-1133">Transmembrane helix</keyword>
<dbReference type="InterPro" id="IPR050879">
    <property type="entry name" value="Acyltransferase_3"/>
</dbReference>
<evidence type="ECO:0000259" key="2">
    <source>
        <dbReference type="Pfam" id="PF01757"/>
    </source>
</evidence>
<feature type="domain" description="Acyltransferase 3" evidence="2">
    <location>
        <begin position="15"/>
        <end position="335"/>
    </location>
</feature>
<feature type="transmembrane region" description="Helical" evidence="1">
    <location>
        <begin position="87"/>
        <end position="111"/>
    </location>
</feature>
<dbReference type="AlphaFoldDB" id="A0A6L9L6Y8"/>
<dbReference type="Pfam" id="PF01757">
    <property type="entry name" value="Acyl_transf_3"/>
    <property type="match status" value="1"/>
</dbReference>
<feature type="transmembrane region" description="Helical" evidence="1">
    <location>
        <begin position="266"/>
        <end position="284"/>
    </location>
</feature>
<dbReference type="Proteomes" id="UP000474175">
    <property type="component" value="Unassembled WGS sequence"/>
</dbReference>
<dbReference type="GO" id="GO:0016020">
    <property type="term" value="C:membrane"/>
    <property type="evidence" value="ECO:0007669"/>
    <property type="project" value="TreeGrafter"/>
</dbReference>
<comment type="caution">
    <text evidence="3">The sequence shown here is derived from an EMBL/GenBank/DDBJ whole genome shotgun (WGS) entry which is preliminary data.</text>
</comment>
<dbReference type="PANTHER" id="PTHR23028:SF53">
    <property type="entry name" value="ACYL_TRANSF_3 DOMAIN-CONTAINING PROTEIN"/>
    <property type="match status" value="1"/>
</dbReference>
<keyword evidence="3" id="KW-0012">Acyltransferase</keyword>
<feature type="transmembrane region" description="Helical" evidence="1">
    <location>
        <begin position="241"/>
        <end position="260"/>
    </location>
</feature>
<evidence type="ECO:0000313" key="3">
    <source>
        <dbReference type="EMBL" id="NDU95277.1"/>
    </source>
</evidence>
<feature type="transmembrane region" description="Helical" evidence="1">
    <location>
        <begin position="46"/>
        <end position="67"/>
    </location>
</feature>
<feature type="transmembrane region" description="Helical" evidence="1">
    <location>
        <begin position="210"/>
        <end position="234"/>
    </location>
</feature>
<dbReference type="InterPro" id="IPR002656">
    <property type="entry name" value="Acyl_transf_3_dom"/>
</dbReference>
<gene>
    <name evidence="3" type="ORF">GK108_10375</name>
</gene>
<dbReference type="RefSeq" id="WP_163946867.1">
    <property type="nucleotide sequence ID" value="NZ_JAAFZH010000003.1"/>
</dbReference>
<evidence type="ECO:0000313" key="4">
    <source>
        <dbReference type="Proteomes" id="UP000474175"/>
    </source>
</evidence>
<dbReference type="GO" id="GO:0016747">
    <property type="term" value="F:acyltransferase activity, transferring groups other than amino-acyl groups"/>
    <property type="evidence" value="ECO:0007669"/>
    <property type="project" value="InterPro"/>
</dbReference>
<feature type="transmembrane region" description="Helical" evidence="1">
    <location>
        <begin position="322"/>
        <end position="340"/>
    </location>
</feature>
<evidence type="ECO:0000256" key="1">
    <source>
        <dbReference type="SAM" id="Phobius"/>
    </source>
</evidence>
<accession>A0A6L9L6Y8</accession>